<evidence type="ECO:0000313" key="3">
    <source>
        <dbReference type="EMBL" id="CDM67067.1"/>
    </source>
</evidence>
<keyword evidence="4" id="KW-1185">Reference proteome</keyword>
<dbReference type="STRING" id="454194.PYK22_03116"/>
<dbReference type="GO" id="GO:0031469">
    <property type="term" value="C:bacterial microcompartment"/>
    <property type="evidence" value="ECO:0007669"/>
    <property type="project" value="UniProtKB-SubCell"/>
</dbReference>
<organism evidence="3 4">
    <name type="scientific">Pyrinomonas methylaliphatogenes</name>
    <dbReference type="NCBI Taxonomy" id="454194"/>
    <lineage>
        <taxon>Bacteria</taxon>
        <taxon>Pseudomonadati</taxon>
        <taxon>Acidobacteriota</taxon>
        <taxon>Blastocatellia</taxon>
        <taxon>Blastocatellales</taxon>
        <taxon>Pyrinomonadaceae</taxon>
        <taxon>Pyrinomonas</taxon>
    </lineage>
</organism>
<comment type="subcellular location">
    <subcellularLocation>
        <location evidence="1">Bacterial microcompartment</location>
    </subcellularLocation>
</comment>
<reference evidence="3 4" key="1">
    <citation type="submission" date="2013-12" db="EMBL/GenBank/DDBJ databases">
        <authorList>
            <person name="Stott M."/>
        </authorList>
    </citation>
    <scope>NUCLEOTIDE SEQUENCE [LARGE SCALE GENOMIC DNA]</scope>
    <source>
        <strain evidence="3 4">K22</strain>
    </source>
</reference>
<name>A0A0B6X258_9BACT</name>
<keyword evidence="2" id="KW-1283">Bacterial microcompartment</keyword>
<evidence type="ECO:0000256" key="2">
    <source>
        <dbReference type="ARBA" id="ARBA00024446"/>
    </source>
</evidence>
<dbReference type="RefSeq" id="WP_041978650.1">
    <property type="nucleotide sequence ID" value="NZ_CBXV010000008.1"/>
</dbReference>
<dbReference type="EMBL" id="CBXV010000008">
    <property type="protein sequence ID" value="CDM67067.1"/>
    <property type="molecule type" value="Genomic_DNA"/>
</dbReference>
<dbReference type="PROSITE" id="PS51932">
    <property type="entry name" value="BMV"/>
    <property type="match status" value="1"/>
</dbReference>
<proteinExistence type="predicted"/>
<dbReference type="Gene3D" id="2.40.50.220">
    <property type="entry name" value="EutN/Ccml"/>
    <property type="match status" value="1"/>
</dbReference>
<dbReference type="InterPro" id="IPR036677">
    <property type="entry name" value="EutN_CcmL_sf"/>
</dbReference>
<dbReference type="PANTHER" id="PTHR36539">
    <property type="entry name" value="ETHANOLAMINE UTILIZATION PROTEIN EUTN"/>
    <property type="match status" value="1"/>
</dbReference>
<accession>A0A0B6X258</accession>
<evidence type="ECO:0000313" key="4">
    <source>
        <dbReference type="Proteomes" id="UP000031518"/>
    </source>
</evidence>
<dbReference type="CDD" id="cd01614">
    <property type="entry name" value="EutN_CcmL"/>
    <property type="match status" value="1"/>
</dbReference>
<dbReference type="SUPFAM" id="SSF159133">
    <property type="entry name" value="EutN/CcmL-like"/>
    <property type="match status" value="1"/>
</dbReference>
<sequence>MQLARVIGTVVSTQKNDSLEGRKLLIIQSLDADLRPQGKPLVALDAVGAGIGELVFWCRGKEASFPFEREDTPTDCTIVGIVDSPAHVVKGNGR</sequence>
<dbReference type="Pfam" id="PF03319">
    <property type="entry name" value="EutN_CcmL"/>
    <property type="match status" value="1"/>
</dbReference>
<evidence type="ECO:0000256" key="1">
    <source>
        <dbReference type="ARBA" id="ARBA00024322"/>
    </source>
</evidence>
<reference evidence="3 4" key="2">
    <citation type="submission" date="2015-01" db="EMBL/GenBank/DDBJ databases">
        <title>Complete genome sequence of Pyrinomonas methylaliphatogenes type strain K22T.</title>
        <authorList>
            <person name="Lee K.C.Y."/>
            <person name="Power J.F."/>
            <person name="Dunfield P.F."/>
            <person name="Morgan X.C."/>
            <person name="Huttenhower C."/>
            <person name="Stott M.B."/>
        </authorList>
    </citation>
    <scope>NUCLEOTIDE SEQUENCE [LARGE SCALE GENOMIC DNA]</scope>
    <source>
        <strain evidence="3 4">K22</strain>
    </source>
</reference>
<dbReference type="AlphaFoldDB" id="A0A0B6X258"/>
<gene>
    <name evidence="3" type="ORF">PYK22_03116</name>
</gene>
<protein>
    <submittedName>
        <fullName evidence="3">Carbon dioxide concentrating mechanism/carboxysome shell protein</fullName>
    </submittedName>
</protein>
<dbReference type="PANTHER" id="PTHR36539:SF1">
    <property type="entry name" value="BACTERIAL MICROCOMPARTMENT SHELL VERTEX PROTEIN EUTN"/>
    <property type="match status" value="1"/>
</dbReference>
<dbReference type="Proteomes" id="UP000031518">
    <property type="component" value="Unassembled WGS sequence"/>
</dbReference>
<dbReference type="InterPro" id="IPR004992">
    <property type="entry name" value="EutN_CcmL"/>
</dbReference>
<dbReference type="OrthoDB" id="196195at2"/>